<dbReference type="EMBL" id="BARS01058512">
    <property type="protein sequence ID" value="GAG48996.1"/>
    <property type="molecule type" value="Genomic_DNA"/>
</dbReference>
<dbReference type="AlphaFoldDB" id="X0ZL71"/>
<proteinExistence type="predicted"/>
<organism evidence="1">
    <name type="scientific">marine sediment metagenome</name>
    <dbReference type="NCBI Taxonomy" id="412755"/>
    <lineage>
        <taxon>unclassified sequences</taxon>
        <taxon>metagenomes</taxon>
        <taxon>ecological metagenomes</taxon>
    </lineage>
</organism>
<gene>
    <name evidence="1" type="ORF">S01H1_85285</name>
</gene>
<accession>X0ZL71</accession>
<protein>
    <submittedName>
        <fullName evidence="1">Uncharacterized protein</fullName>
    </submittedName>
</protein>
<sequence>NLLITRQTPTEISISLLPIETQFGADWTEPGFRTRAYMDCIPSHSEGGAGDDEMVP</sequence>
<comment type="caution">
    <text evidence="1">The sequence shown here is derived from an EMBL/GenBank/DDBJ whole genome shotgun (WGS) entry which is preliminary data.</text>
</comment>
<feature type="non-terminal residue" evidence="1">
    <location>
        <position position="1"/>
    </location>
</feature>
<evidence type="ECO:0000313" key="1">
    <source>
        <dbReference type="EMBL" id="GAG48996.1"/>
    </source>
</evidence>
<name>X0ZL71_9ZZZZ</name>
<reference evidence="1" key="1">
    <citation type="journal article" date="2014" name="Front. Microbiol.">
        <title>High frequency of phylogenetically diverse reductive dehalogenase-homologous genes in deep subseafloor sedimentary metagenomes.</title>
        <authorList>
            <person name="Kawai M."/>
            <person name="Futagami T."/>
            <person name="Toyoda A."/>
            <person name="Takaki Y."/>
            <person name="Nishi S."/>
            <person name="Hori S."/>
            <person name="Arai W."/>
            <person name="Tsubouchi T."/>
            <person name="Morono Y."/>
            <person name="Uchiyama I."/>
            <person name="Ito T."/>
            <person name="Fujiyama A."/>
            <person name="Inagaki F."/>
            <person name="Takami H."/>
        </authorList>
    </citation>
    <scope>NUCLEOTIDE SEQUENCE</scope>
    <source>
        <strain evidence="1">Expedition CK06-06</strain>
    </source>
</reference>